<dbReference type="PANTHER" id="PTHR12809">
    <property type="entry name" value="MEDIATOR COMPLEX SUBUNIT"/>
    <property type="match status" value="1"/>
</dbReference>
<evidence type="ECO:0000256" key="4">
    <source>
        <dbReference type="ARBA" id="ARBA00019619"/>
    </source>
</evidence>
<evidence type="ECO:0000256" key="9">
    <source>
        <dbReference type="ARBA" id="ARBA00025687"/>
    </source>
</evidence>
<dbReference type="GO" id="GO:0016592">
    <property type="term" value="C:mediator complex"/>
    <property type="evidence" value="ECO:0007669"/>
    <property type="project" value="UniProtKB-UniRule"/>
</dbReference>
<sequence length="1094" mass="121185">MPGVVMENVNLEGSLRRPDLDESRNGAPNFENANKSGHHLDLNGSSAHVNGALTGVATSNQQPTTIGDKAGEIVPTTPFELPHITQGFFPFGTLVNRSAQECWNELSELIAELAAIHVPASGGSVITNGKPAVNQSSENVHKKLRILDFAHAKRAEFIKLLVLSQWSRQAADVSRLIDIQGFIRTRHQSYDAALQYVGEVKRDLVRAQVANPDLKTAVEVLSKGRVTSLPDLGYKPRKRLTAQATHKKLLKLDRIISVRLALHDSVPPPMRNYRVHDGRVTFTVPGEFELDLSVAEESRDSQFFFVDIRFLFSPSSPIPKGRVFNELDGKVNTLLRADGLMGCFQFLHGLVLTNKINILFKQSMELSRGLWADSLRIELLHRTLVVQYWAQRSGPKSWLEIGVKSGTCGRSSSDKRSGTSQIGIRWMRDGQPVSIDAIRFNPDELSMKCLLRSVVALHTSHLLLTAFTTLKRHVLFSSHTLSLKAKLSPEEPGNCHLDVQLTASRSLRVSVEPMSGSITLRGKDLLHGTPNLLEGFSGDRGPYNSSIDEILSRVTRLRCVTAVDEIESGVKALGLEPVNQRALGLDPRKLFPSGVLRIAFFTHRLWNRHWIAAATSSMDGDRWWLVRLRPAGPTEPTGPTKTIRFPIMAFDNMNLPQAHMVGTTLVASKRRRLDYTTCAELVHGLTGVLAIHANARYLSDLPAMHIWPSLDGLQLETDHRVPDVLFNYNPSTLPSAFRVTLPFGVKKQSDFNEMIRLAFHGIDAKSRSVIMMAHGTLKTRIKSLVFLVSELDSSLIIEDKGTGFALRLPVPAGHSLVACLLERLQRLQCILSILQSLIRKGMEPRSLSLSQISFAYGPEKRFSALFDISVEGPSLSDHIDVADAISKSKPLFQVKLAIKFKNSSPHRRIQEPLTVALNQRSSEGGVETILQLLALTLPLLQSLDQITPQSSQVDPSIVQITVRGPTVYLLHYPRLKSRFHLSAVTHQDRLVWLIRDANGTDQSGRDQVTAMIQEKIYQSKGDGWTGLGDGVIADITHVESLILELHQRLSAPDLQLDKGAETKAEQFPQPMHMKASTPAAPQQARGKTDVITID</sequence>
<comment type="caution">
    <text evidence="14">The sequence shown here is derived from an EMBL/GenBank/DDBJ whole genome shotgun (WGS) entry which is preliminary data.</text>
</comment>
<dbReference type="PANTHER" id="PTHR12809:SF2">
    <property type="entry name" value="MEDIATOR OF RNA POLYMERASE II TRANSCRIPTION SUBUNIT 14"/>
    <property type="match status" value="1"/>
</dbReference>
<organism evidence="14 15">
    <name type="scientific">Penicillium bovifimosum</name>
    <dbReference type="NCBI Taxonomy" id="126998"/>
    <lineage>
        <taxon>Eukaryota</taxon>
        <taxon>Fungi</taxon>
        <taxon>Dikarya</taxon>
        <taxon>Ascomycota</taxon>
        <taxon>Pezizomycotina</taxon>
        <taxon>Eurotiomycetes</taxon>
        <taxon>Eurotiomycetidae</taxon>
        <taxon>Eurotiales</taxon>
        <taxon>Aspergillaceae</taxon>
        <taxon>Penicillium</taxon>
    </lineage>
</organism>
<dbReference type="Pfam" id="PF26204">
    <property type="entry name" value="Med14_fung"/>
    <property type="match status" value="1"/>
</dbReference>
<comment type="subcellular location">
    <subcellularLocation>
        <location evidence="1 11">Nucleus</location>
    </subcellularLocation>
</comment>
<evidence type="ECO:0000259" key="13">
    <source>
        <dbReference type="Pfam" id="PF08638"/>
    </source>
</evidence>
<evidence type="ECO:0000313" key="15">
    <source>
        <dbReference type="Proteomes" id="UP001149079"/>
    </source>
</evidence>
<dbReference type="GO" id="GO:0006357">
    <property type="term" value="P:regulation of transcription by RNA polymerase II"/>
    <property type="evidence" value="ECO:0007669"/>
    <property type="project" value="InterPro"/>
</dbReference>
<dbReference type="RefSeq" id="XP_056517707.1">
    <property type="nucleotide sequence ID" value="XM_056669908.1"/>
</dbReference>
<gene>
    <name evidence="14" type="ORF">N7515_009164</name>
</gene>
<name>A0A9W9GIR2_9EURO</name>
<dbReference type="InterPro" id="IPR055122">
    <property type="entry name" value="Med14_N"/>
</dbReference>
<feature type="region of interest" description="Disordered" evidence="12">
    <location>
        <begin position="9"/>
        <end position="36"/>
    </location>
</feature>
<keyword evidence="6 11" id="KW-0010">Activator</keyword>
<keyword evidence="5 11" id="KW-0805">Transcription regulation</keyword>
<evidence type="ECO:0000256" key="7">
    <source>
        <dbReference type="ARBA" id="ARBA00023163"/>
    </source>
</evidence>
<comment type="subunit">
    <text evidence="3 11">Component of the Mediator complex.</text>
</comment>
<dbReference type="GO" id="GO:0003712">
    <property type="term" value="F:transcription coregulator activity"/>
    <property type="evidence" value="ECO:0007669"/>
    <property type="project" value="UniProtKB-UniRule"/>
</dbReference>
<evidence type="ECO:0000256" key="12">
    <source>
        <dbReference type="SAM" id="MobiDB-lite"/>
    </source>
</evidence>
<keyword evidence="7 11" id="KW-0804">Transcription</keyword>
<feature type="domain" description="Mediator complex subunit MED14 N-terminal" evidence="13">
    <location>
        <begin position="88"/>
        <end position="295"/>
    </location>
</feature>
<evidence type="ECO:0000313" key="14">
    <source>
        <dbReference type="EMBL" id="KAJ5121203.1"/>
    </source>
</evidence>
<evidence type="ECO:0000256" key="8">
    <source>
        <dbReference type="ARBA" id="ARBA00023242"/>
    </source>
</evidence>
<dbReference type="InterPro" id="IPR013947">
    <property type="entry name" value="Mediator_Med14"/>
</dbReference>
<feature type="compositionally biased region" description="Basic and acidic residues" evidence="12">
    <location>
        <begin position="14"/>
        <end position="24"/>
    </location>
</feature>
<reference evidence="14" key="2">
    <citation type="journal article" date="2023" name="IMA Fungus">
        <title>Comparative genomic study of the Penicillium genus elucidates a diverse pangenome and 15 lateral gene transfer events.</title>
        <authorList>
            <person name="Petersen C."/>
            <person name="Sorensen T."/>
            <person name="Nielsen M.R."/>
            <person name="Sondergaard T.E."/>
            <person name="Sorensen J.L."/>
            <person name="Fitzpatrick D.A."/>
            <person name="Frisvad J.C."/>
            <person name="Nielsen K.L."/>
        </authorList>
    </citation>
    <scope>NUCLEOTIDE SEQUENCE</scope>
    <source>
        <strain evidence="14">IBT 22155</strain>
    </source>
</reference>
<evidence type="ECO:0000256" key="3">
    <source>
        <dbReference type="ARBA" id="ARBA00011837"/>
    </source>
</evidence>
<reference evidence="14" key="1">
    <citation type="submission" date="2022-11" db="EMBL/GenBank/DDBJ databases">
        <authorList>
            <person name="Petersen C."/>
        </authorList>
    </citation>
    <scope>NUCLEOTIDE SEQUENCE</scope>
    <source>
        <strain evidence="14">IBT 22155</strain>
    </source>
</reference>
<keyword evidence="8 11" id="KW-0539">Nucleus</keyword>
<dbReference type="GO" id="GO:0070847">
    <property type="term" value="C:core mediator complex"/>
    <property type="evidence" value="ECO:0007669"/>
    <property type="project" value="TreeGrafter"/>
</dbReference>
<comment type="similarity">
    <text evidence="2 11">Belongs to the Mediator complex subunit 14 family.</text>
</comment>
<evidence type="ECO:0000256" key="5">
    <source>
        <dbReference type="ARBA" id="ARBA00023015"/>
    </source>
</evidence>
<evidence type="ECO:0000256" key="1">
    <source>
        <dbReference type="ARBA" id="ARBA00004123"/>
    </source>
</evidence>
<comment type="function">
    <text evidence="9 11">Component of the Mediator complex, a coactivator involved in the regulated transcription of nearly all RNA polymerase II-dependent genes. Mediator functions as a bridge to convey information from gene-specific regulatory proteins to the basal RNA polymerase II transcription machinery. Mediator is recruited to promoters by direct interactions with regulatory proteins and serves as a scaffold for the assembly of a functional preinitiation complex with RNA polymerase II and the general transcription factors.</text>
</comment>
<evidence type="ECO:0000256" key="11">
    <source>
        <dbReference type="RuleBase" id="RU365082"/>
    </source>
</evidence>
<dbReference type="AlphaFoldDB" id="A0A9W9GIR2"/>
<dbReference type="OrthoDB" id="205099at2759"/>
<evidence type="ECO:0000256" key="10">
    <source>
        <dbReference type="ARBA" id="ARBA00032007"/>
    </source>
</evidence>
<dbReference type="Pfam" id="PF08638">
    <property type="entry name" value="Med14"/>
    <property type="match status" value="1"/>
</dbReference>
<protein>
    <recommendedName>
        <fullName evidence="4 11">Mediator of RNA polymerase II transcription subunit 14</fullName>
    </recommendedName>
    <alternativeName>
        <fullName evidence="10 11">Mediator complex subunit 14</fullName>
    </alternativeName>
</protein>
<evidence type="ECO:0000256" key="6">
    <source>
        <dbReference type="ARBA" id="ARBA00023159"/>
    </source>
</evidence>
<dbReference type="EMBL" id="JAPQKL010000007">
    <property type="protein sequence ID" value="KAJ5121203.1"/>
    <property type="molecule type" value="Genomic_DNA"/>
</dbReference>
<feature type="region of interest" description="Disordered" evidence="12">
    <location>
        <begin position="1066"/>
        <end position="1094"/>
    </location>
</feature>
<dbReference type="Proteomes" id="UP001149079">
    <property type="component" value="Unassembled WGS sequence"/>
</dbReference>
<keyword evidence="15" id="KW-1185">Reference proteome</keyword>
<dbReference type="GeneID" id="81409078"/>
<accession>A0A9W9GIR2</accession>
<proteinExistence type="inferred from homology"/>
<evidence type="ECO:0000256" key="2">
    <source>
        <dbReference type="ARBA" id="ARBA00007813"/>
    </source>
</evidence>